<keyword evidence="2" id="KW-1185">Reference proteome</keyword>
<proteinExistence type="predicted"/>
<gene>
    <name evidence="1" type="ORF">OU798_14580</name>
</gene>
<accession>A0A9X3F6P8</accession>
<name>A0A9X3F6P8_9BACT</name>
<protein>
    <submittedName>
        <fullName evidence="1">Uncharacterized protein</fullName>
    </submittedName>
</protein>
<dbReference type="Proteomes" id="UP001145087">
    <property type="component" value="Unassembled WGS sequence"/>
</dbReference>
<reference evidence="1" key="1">
    <citation type="submission" date="2022-11" db="EMBL/GenBank/DDBJ databases">
        <title>Marilongibacter aestuarii gen. nov., sp. nov., isolated from tidal flat sediment.</title>
        <authorList>
            <person name="Jiayan W."/>
        </authorList>
    </citation>
    <scope>NUCLEOTIDE SEQUENCE</scope>
    <source>
        <strain evidence="1">Z1-6</strain>
    </source>
</reference>
<dbReference type="EMBL" id="JAPOHD010000027">
    <property type="protein sequence ID" value="MCY1721579.1"/>
    <property type="molecule type" value="Genomic_DNA"/>
</dbReference>
<comment type="caution">
    <text evidence="1">The sequence shown here is derived from an EMBL/GenBank/DDBJ whole genome shotgun (WGS) entry which is preliminary data.</text>
</comment>
<dbReference type="RefSeq" id="WP_343333908.1">
    <property type="nucleotide sequence ID" value="NZ_JAPOHD010000027.1"/>
</dbReference>
<dbReference type="AlphaFoldDB" id="A0A9X3F6P8"/>
<sequence>MSKKIDELLTKSGVAINNGINQAAIASLLQEFGYTPERLAEGQDLRTTAGLLTNRQKKEDGEQQAATEALNQSIEEANRVYIPFLKIARVAFRKDTNRYIQLELNGSRKDSHSDWLGQTKVFYANLLADEEALEKMAGYGQTQEKLETGLGLVIIAEEKLAMRKKEMGEAQDATIARDEAVDALQEWYSDYIEIARLALADQPQYLEMLGIISPS</sequence>
<evidence type="ECO:0000313" key="1">
    <source>
        <dbReference type="EMBL" id="MCY1721579.1"/>
    </source>
</evidence>
<organism evidence="1 2">
    <name type="scientific">Draconibacterium aestuarii</name>
    <dbReference type="NCBI Taxonomy" id="2998507"/>
    <lineage>
        <taxon>Bacteria</taxon>
        <taxon>Pseudomonadati</taxon>
        <taxon>Bacteroidota</taxon>
        <taxon>Bacteroidia</taxon>
        <taxon>Marinilabiliales</taxon>
        <taxon>Prolixibacteraceae</taxon>
        <taxon>Draconibacterium</taxon>
    </lineage>
</organism>
<evidence type="ECO:0000313" key="2">
    <source>
        <dbReference type="Proteomes" id="UP001145087"/>
    </source>
</evidence>